<feature type="region of interest" description="Disordered" evidence="1">
    <location>
        <begin position="62"/>
        <end position="100"/>
    </location>
</feature>
<protein>
    <submittedName>
        <fullName evidence="3">Uncharacterized protein LOC117570487 isoform X1</fullName>
    </submittedName>
</protein>
<keyword evidence="2" id="KW-1185">Reference proteome</keyword>
<dbReference type="GeneID" id="117570487"/>
<proteinExistence type="predicted"/>
<reference evidence="3" key="1">
    <citation type="submission" date="2025-08" db="UniProtKB">
        <authorList>
            <consortium name="RefSeq"/>
        </authorList>
    </citation>
    <scope>IDENTIFICATION</scope>
    <source>
        <strain evidence="3">15112-1751.03</strain>
        <tissue evidence="3">Whole Adult</tissue>
    </source>
</reference>
<evidence type="ECO:0000256" key="1">
    <source>
        <dbReference type="SAM" id="MobiDB-lite"/>
    </source>
</evidence>
<feature type="compositionally biased region" description="Basic residues" evidence="1">
    <location>
        <begin position="70"/>
        <end position="80"/>
    </location>
</feature>
<evidence type="ECO:0000313" key="3">
    <source>
        <dbReference type="RefSeq" id="XP_034108067.1"/>
    </source>
</evidence>
<feature type="compositionally biased region" description="Polar residues" evidence="1">
    <location>
        <begin position="88"/>
        <end position="100"/>
    </location>
</feature>
<name>A0A6P8YP92_DROAB</name>
<evidence type="ECO:0000313" key="2">
    <source>
        <dbReference type="Proteomes" id="UP000515160"/>
    </source>
</evidence>
<accession>A0A6P8YP92</accession>
<organism evidence="2 3">
    <name type="scientific">Drosophila albomicans</name>
    <name type="common">Fruit fly</name>
    <dbReference type="NCBI Taxonomy" id="7291"/>
    <lineage>
        <taxon>Eukaryota</taxon>
        <taxon>Metazoa</taxon>
        <taxon>Ecdysozoa</taxon>
        <taxon>Arthropoda</taxon>
        <taxon>Hexapoda</taxon>
        <taxon>Insecta</taxon>
        <taxon>Pterygota</taxon>
        <taxon>Neoptera</taxon>
        <taxon>Endopterygota</taxon>
        <taxon>Diptera</taxon>
        <taxon>Brachycera</taxon>
        <taxon>Muscomorpha</taxon>
        <taxon>Ephydroidea</taxon>
        <taxon>Drosophilidae</taxon>
        <taxon>Drosophila</taxon>
    </lineage>
</organism>
<dbReference type="AlphaFoldDB" id="A0A6P8YP92"/>
<dbReference type="RefSeq" id="XP_034108067.1">
    <property type="nucleotide sequence ID" value="XM_034252176.2"/>
</dbReference>
<feature type="region of interest" description="Disordered" evidence="1">
    <location>
        <begin position="366"/>
        <end position="400"/>
    </location>
</feature>
<sequence length="543" mass="61821">MICAKCEGKSVQSAKCVLNALESLKVHFQMLQGFCEDNANTITLLKQRNEKLHNAIDLLQQQKERSIKCSPKRRRPSPKKPRLEKMPQTESPKMPESQSSLNMNIALQPDDEEEETITETEPAISPYKPWATRRKLNKTNCENEQPVGTTKIIDNKNEWLTKLPKDKLPAPKTKMSLTLRSDSPKLKQTRLQFDANNSTRNATIDKDVIESSPNLYSTLRHAKQSRSLLQRADTSNAFDASAIASTSTKSENKPVFDMDDDDSFFDQCPDPSVPKSVDALPPLSGVSDSSSVVMLPPPTQEIVFIDDSIDEANPPLNTMDFMAEVLKADDKASMTKLQEFEAKLIRDQQKAATTLKMVEHQRSATTLKRIEHQKASNSLKTGDQLKDATSTSSCNRDPQLADNKLKAKVPVYVKLEQFTEQPSGMGNESTKLPEDFDIEDDEEEEEEEIFPRPIVVKEEKEESLKERYNIDCDQCEKFINFMGANMTDLQIREYLCNCRHFDHRELDHNTPDGFWNPHMVSFAEDDPRNKVYVDRRFVNQAKK</sequence>
<dbReference type="OrthoDB" id="5801062at2759"/>
<feature type="compositionally biased region" description="Polar residues" evidence="1">
    <location>
        <begin position="375"/>
        <end position="396"/>
    </location>
</feature>
<dbReference type="Proteomes" id="UP000515160">
    <property type="component" value="Chromosome 3"/>
</dbReference>
<gene>
    <name evidence="3" type="primary">LOC117570487</name>
</gene>